<proteinExistence type="inferred from homology"/>
<evidence type="ECO:0000256" key="3">
    <source>
        <dbReference type="ARBA" id="ARBA00005842"/>
    </source>
</evidence>
<dbReference type="PANTHER" id="PTHR11088:SF60">
    <property type="entry name" value="TRNA DIMETHYLALLYLTRANSFERASE"/>
    <property type="match status" value="1"/>
</dbReference>
<dbReference type="Gene3D" id="3.40.50.300">
    <property type="entry name" value="P-loop containing nucleotide triphosphate hydrolases"/>
    <property type="match status" value="1"/>
</dbReference>
<evidence type="ECO:0000256" key="12">
    <source>
        <dbReference type="RuleBase" id="RU003783"/>
    </source>
</evidence>
<evidence type="ECO:0000256" key="5">
    <source>
        <dbReference type="ARBA" id="ARBA00017477"/>
    </source>
</evidence>
<dbReference type="Pfam" id="PF01715">
    <property type="entry name" value="IPPT"/>
    <property type="match status" value="1"/>
</dbReference>
<dbReference type="EC" id="2.5.1.75" evidence="4 12"/>
<keyword evidence="10" id="KW-0460">Magnesium</keyword>
<dbReference type="GO" id="GO:0006400">
    <property type="term" value="P:tRNA modification"/>
    <property type="evidence" value="ECO:0007669"/>
    <property type="project" value="TreeGrafter"/>
</dbReference>
<evidence type="ECO:0000256" key="2">
    <source>
        <dbReference type="ARBA" id="ARBA00003213"/>
    </source>
</evidence>
<keyword evidence="6 14" id="KW-0808">Transferase</keyword>
<comment type="cofactor">
    <cofactor evidence="1">
        <name>Mg(2+)</name>
        <dbReference type="ChEBI" id="CHEBI:18420"/>
    </cofactor>
</comment>
<dbReference type="EMBL" id="DROD01000495">
    <property type="protein sequence ID" value="HHJ53054.1"/>
    <property type="molecule type" value="Genomic_DNA"/>
</dbReference>
<keyword evidence="7 12" id="KW-0819">tRNA processing</keyword>
<keyword evidence="8 14" id="KW-0547">Nucleotide-binding</keyword>
<dbReference type="NCBIfam" id="TIGR00174">
    <property type="entry name" value="miaA"/>
    <property type="match status" value="1"/>
</dbReference>
<dbReference type="FunFam" id="1.10.20.140:FF:000001">
    <property type="entry name" value="tRNA dimethylallyltransferase"/>
    <property type="match status" value="1"/>
</dbReference>
<evidence type="ECO:0000313" key="15">
    <source>
        <dbReference type="EMBL" id="HHJ53054.1"/>
    </source>
</evidence>
<evidence type="ECO:0000256" key="6">
    <source>
        <dbReference type="ARBA" id="ARBA00022679"/>
    </source>
</evidence>
<dbReference type="GO" id="GO:0052381">
    <property type="term" value="F:tRNA dimethylallyltransferase activity"/>
    <property type="evidence" value="ECO:0007669"/>
    <property type="project" value="UniProtKB-EC"/>
</dbReference>
<name>A0A7V5UF93_CALAY</name>
<comment type="function">
    <text evidence="2 13">Catalyzes the transfer of a dimethylallyl group onto the adenine at position 37 in tRNAs that read codons beginning with uridine, leading to the formation of N6-(dimethylallyl)adenosine (i(6)A).</text>
</comment>
<keyword evidence="9 14" id="KW-0067">ATP-binding</keyword>
<dbReference type="GO" id="GO:0005524">
    <property type="term" value="F:ATP binding"/>
    <property type="evidence" value="ECO:0007669"/>
    <property type="project" value="UniProtKB-KW"/>
</dbReference>
<comment type="similarity">
    <text evidence="3 14">Belongs to the IPP transferase family.</text>
</comment>
<evidence type="ECO:0000256" key="8">
    <source>
        <dbReference type="ARBA" id="ARBA00022741"/>
    </source>
</evidence>
<dbReference type="Gene3D" id="1.10.20.140">
    <property type="match status" value="1"/>
</dbReference>
<evidence type="ECO:0000256" key="11">
    <source>
        <dbReference type="ARBA" id="ARBA00049563"/>
    </source>
</evidence>
<organism evidence="15">
    <name type="scientific">Caldithrix abyssi</name>
    <dbReference type="NCBI Taxonomy" id="187145"/>
    <lineage>
        <taxon>Bacteria</taxon>
        <taxon>Pseudomonadati</taxon>
        <taxon>Calditrichota</taxon>
        <taxon>Calditrichia</taxon>
        <taxon>Calditrichales</taxon>
        <taxon>Calditrichaceae</taxon>
        <taxon>Caldithrix</taxon>
    </lineage>
</organism>
<evidence type="ECO:0000256" key="10">
    <source>
        <dbReference type="ARBA" id="ARBA00022842"/>
    </source>
</evidence>
<gene>
    <name evidence="15" type="primary">miaA</name>
    <name evidence="15" type="ORF">ENJ89_07655</name>
</gene>
<evidence type="ECO:0000256" key="13">
    <source>
        <dbReference type="RuleBase" id="RU003784"/>
    </source>
</evidence>
<dbReference type="PANTHER" id="PTHR11088">
    <property type="entry name" value="TRNA DIMETHYLALLYLTRANSFERASE"/>
    <property type="match status" value="1"/>
</dbReference>
<evidence type="ECO:0000256" key="1">
    <source>
        <dbReference type="ARBA" id="ARBA00001946"/>
    </source>
</evidence>
<dbReference type="InterPro" id="IPR027417">
    <property type="entry name" value="P-loop_NTPase"/>
</dbReference>
<reference evidence="15" key="1">
    <citation type="journal article" date="2020" name="mSystems">
        <title>Genome- and Community-Level Interaction Insights into Carbon Utilization and Element Cycling Functions of Hydrothermarchaeota in Hydrothermal Sediment.</title>
        <authorList>
            <person name="Zhou Z."/>
            <person name="Liu Y."/>
            <person name="Xu W."/>
            <person name="Pan J."/>
            <person name="Luo Z.H."/>
            <person name="Li M."/>
        </authorList>
    </citation>
    <scope>NUCLEOTIDE SEQUENCE [LARGE SCALE GENOMIC DNA]</scope>
    <source>
        <strain evidence="15">HyVt-527</strain>
    </source>
</reference>
<dbReference type="InterPro" id="IPR018022">
    <property type="entry name" value="IPT"/>
</dbReference>
<dbReference type="AlphaFoldDB" id="A0A7V5UF93"/>
<evidence type="ECO:0000256" key="4">
    <source>
        <dbReference type="ARBA" id="ARBA00012665"/>
    </source>
</evidence>
<dbReference type="Proteomes" id="UP000886124">
    <property type="component" value="Unassembled WGS sequence"/>
</dbReference>
<feature type="non-terminal residue" evidence="15">
    <location>
        <position position="303"/>
    </location>
</feature>
<dbReference type="InterPro" id="IPR039657">
    <property type="entry name" value="Dimethylallyltransferase"/>
</dbReference>
<accession>A0A7V5UF93</accession>
<sequence length="303" mass="35219">MKKVHFIVGPTASGKTFLSQLIAEQLKIEIVSADSRQIYRYLDIGTAKPDAAFRAQVPHHFIDICDPDEYYSAGIFGRQARQAIGKIFARNATPLVVGGSGLYIKALVDGIFELDAKSESVRERLERQLTEKGLPDLFQWLREVDPRYANKISSNDRQRILRALEVFLVTGKPFSYFHQKKPQSADFVPVFWGLELERNLLYQRIDRRAEQMLDEGLLEEVRQVLAKGYHPDLNALNTVGYKEAIEYIQEKISYQIMLERIQRNTRRYAKRQLTWFRADPRVHWVEVTLKEDYQLLSRKIITA</sequence>
<evidence type="ECO:0000256" key="14">
    <source>
        <dbReference type="RuleBase" id="RU003785"/>
    </source>
</evidence>
<evidence type="ECO:0000256" key="9">
    <source>
        <dbReference type="ARBA" id="ARBA00022840"/>
    </source>
</evidence>
<comment type="caution">
    <text evidence="15">The sequence shown here is derived from an EMBL/GenBank/DDBJ whole genome shotgun (WGS) entry which is preliminary data.</text>
</comment>
<dbReference type="SUPFAM" id="SSF52540">
    <property type="entry name" value="P-loop containing nucleoside triphosphate hydrolases"/>
    <property type="match status" value="1"/>
</dbReference>
<dbReference type="HAMAP" id="MF_00185">
    <property type="entry name" value="IPP_trans"/>
    <property type="match status" value="1"/>
</dbReference>
<comment type="catalytic activity">
    <reaction evidence="11 12">
        <text>adenosine(37) in tRNA + dimethylallyl diphosphate = N(6)-dimethylallyladenosine(37) in tRNA + diphosphate</text>
        <dbReference type="Rhea" id="RHEA:26482"/>
        <dbReference type="Rhea" id="RHEA-COMP:10162"/>
        <dbReference type="Rhea" id="RHEA-COMP:10375"/>
        <dbReference type="ChEBI" id="CHEBI:33019"/>
        <dbReference type="ChEBI" id="CHEBI:57623"/>
        <dbReference type="ChEBI" id="CHEBI:74411"/>
        <dbReference type="ChEBI" id="CHEBI:74415"/>
        <dbReference type="EC" id="2.5.1.75"/>
    </reaction>
</comment>
<evidence type="ECO:0000256" key="7">
    <source>
        <dbReference type="ARBA" id="ARBA00022694"/>
    </source>
</evidence>
<protein>
    <recommendedName>
        <fullName evidence="5 12">tRNA dimethylallyltransferase</fullName>
        <ecNumber evidence="4 12">2.5.1.75</ecNumber>
    </recommendedName>
</protein>